<feature type="region of interest" description="Disordered" evidence="1">
    <location>
        <begin position="18"/>
        <end position="43"/>
    </location>
</feature>
<dbReference type="AlphaFoldDB" id="A0AAV4HP47"/>
<dbReference type="Proteomes" id="UP000762676">
    <property type="component" value="Unassembled WGS sequence"/>
</dbReference>
<dbReference type="EMBL" id="BMAT01005732">
    <property type="protein sequence ID" value="GFR98971.1"/>
    <property type="molecule type" value="Genomic_DNA"/>
</dbReference>
<proteinExistence type="predicted"/>
<keyword evidence="3" id="KW-1185">Reference proteome</keyword>
<gene>
    <name evidence="2" type="ORF">ElyMa_002781700</name>
</gene>
<evidence type="ECO:0000313" key="3">
    <source>
        <dbReference type="Proteomes" id="UP000762676"/>
    </source>
</evidence>
<comment type="caution">
    <text evidence="2">The sequence shown here is derived from an EMBL/GenBank/DDBJ whole genome shotgun (WGS) entry which is preliminary data.</text>
</comment>
<feature type="compositionally biased region" description="Basic and acidic residues" evidence="1">
    <location>
        <begin position="33"/>
        <end position="43"/>
    </location>
</feature>
<evidence type="ECO:0000313" key="2">
    <source>
        <dbReference type="EMBL" id="GFR98971.1"/>
    </source>
</evidence>
<accession>A0AAV4HP47</accession>
<organism evidence="2 3">
    <name type="scientific">Elysia marginata</name>
    <dbReference type="NCBI Taxonomy" id="1093978"/>
    <lineage>
        <taxon>Eukaryota</taxon>
        <taxon>Metazoa</taxon>
        <taxon>Spiralia</taxon>
        <taxon>Lophotrochozoa</taxon>
        <taxon>Mollusca</taxon>
        <taxon>Gastropoda</taxon>
        <taxon>Heterobranchia</taxon>
        <taxon>Euthyneura</taxon>
        <taxon>Panpulmonata</taxon>
        <taxon>Sacoglossa</taxon>
        <taxon>Placobranchoidea</taxon>
        <taxon>Plakobranchidae</taxon>
        <taxon>Elysia</taxon>
    </lineage>
</organism>
<sequence length="98" mass="10869">MLMTTVQVESRPWVRGGLGQFRPGQAAVPTEGDTQRGHSNENSKRAAVTALWGRLQTIRIMFRFCFWVASGRKNPTLSRESISYPGSKQPSSSLALEC</sequence>
<reference evidence="2 3" key="1">
    <citation type="journal article" date="2021" name="Elife">
        <title>Chloroplast acquisition without the gene transfer in kleptoplastic sea slugs, Plakobranchus ocellatus.</title>
        <authorList>
            <person name="Maeda T."/>
            <person name="Takahashi S."/>
            <person name="Yoshida T."/>
            <person name="Shimamura S."/>
            <person name="Takaki Y."/>
            <person name="Nagai Y."/>
            <person name="Toyoda A."/>
            <person name="Suzuki Y."/>
            <person name="Arimoto A."/>
            <person name="Ishii H."/>
            <person name="Satoh N."/>
            <person name="Nishiyama T."/>
            <person name="Hasebe M."/>
            <person name="Maruyama T."/>
            <person name="Minagawa J."/>
            <person name="Obokata J."/>
            <person name="Shigenobu S."/>
        </authorList>
    </citation>
    <scope>NUCLEOTIDE SEQUENCE [LARGE SCALE GENOMIC DNA]</scope>
</reference>
<protein>
    <submittedName>
        <fullName evidence="2">Uncharacterized protein</fullName>
    </submittedName>
</protein>
<feature type="region of interest" description="Disordered" evidence="1">
    <location>
        <begin position="76"/>
        <end position="98"/>
    </location>
</feature>
<evidence type="ECO:0000256" key="1">
    <source>
        <dbReference type="SAM" id="MobiDB-lite"/>
    </source>
</evidence>
<name>A0AAV4HP47_9GAST</name>